<comment type="similarity">
    <text evidence="1">Belongs to the disease resistance NB-LRR family.</text>
</comment>
<dbReference type="Pfam" id="PF00931">
    <property type="entry name" value="NB-ARC"/>
    <property type="match status" value="1"/>
</dbReference>
<keyword evidence="5" id="KW-0611">Plant defense</keyword>
<evidence type="ECO:0000256" key="7">
    <source>
        <dbReference type="SAM" id="Coils"/>
    </source>
</evidence>
<dbReference type="GO" id="GO:0005524">
    <property type="term" value="F:ATP binding"/>
    <property type="evidence" value="ECO:0007669"/>
    <property type="project" value="UniProtKB-KW"/>
</dbReference>
<dbReference type="InterPro" id="IPR058922">
    <property type="entry name" value="WHD_DRP"/>
</dbReference>
<accession>A0A816IUQ8</accession>
<dbReference type="InterPro" id="IPR050905">
    <property type="entry name" value="Plant_NBS-LRR"/>
</dbReference>
<dbReference type="Gene3D" id="1.10.8.430">
    <property type="entry name" value="Helical domain of apoptotic protease-activating factors"/>
    <property type="match status" value="1"/>
</dbReference>
<keyword evidence="4" id="KW-0547">Nucleotide-binding</keyword>
<dbReference type="FunFam" id="1.10.8.430:FF:000003">
    <property type="entry name" value="Probable disease resistance protein At5g66910"/>
    <property type="match status" value="1"/>
</dbReference>
<name>A0A816IUQ8_BRANA</name>
<feature type="domain" description="NB-ARC" evidence="8">
    <location>
        <begin position="160"/>
        <end position="330"/>
    </location>
</feature>
<dbReference type="Gene3D" id="3.40.50.300">
    <property type="entry name" value="P-loop containing nucleotide triphosphate hydrolases"/>
    <property type="match status" value="1"/>
</dbReference>
<dbReference type="GO" id="GO:0006952">
    <property type="term" value="P:defense response"/>
    <property type="evidence" value="ECO:0007669"/>
    <property type="project" value="UniProtKB-KW"/>
</dbReference>
<organism evidence="11">
    <name type="scientific">Brassica napus</name>
    <name type="common">Rape</name>
    <dbReference type="NCBI Taxonomy" id="3708"/>
    <lineage>
        <taxon>Eukaryota</taxon>
        <taxon>Viridiplantae</taxon>
        <taxon>Streptophyta</taxon>
        <taxon>Embryophyta</taxon>
        <taxon>Tracheophyta</taxon>
        <taxon>Spermatophyta</taxon>
        <taxon>Magnoliopsida</taxon>
        <taxon>eudicotyledons</taxon>
        <taxon>Gunneridae</taxon>
        <taxon>Pentapetalae</taxon>
        <taxon>rosids</taxon>
        <taxon>malvids</taxon>
        <taxon>Brassicales</taxon>
        <taxon>Brassicaceae</taxon>
        <taxon>Brassiceae</taxon>
        <taxon>Brassica</taxon>
    </lineage>
</organism>
<dbReference type="PANTHER" id="PTHR33463">
    <property type="entry name" value="NB-ARC DOMAIN-CONTAINING PROTEIN-RELATED"/>
    <property type="match status" value="1"/>
</dbReference>
<keyword evidence="7" id="KW-0175">Coiled coil</keyword>
<evidence type="ECO:0000256" key="6">
    <source>
        <dbReference type="ARBA" id="ARBA00022840"/>
    </source>
</evidence>
<gene>
    <name evidence="11" type="ORF">DARMORV10_C09P15570.1</name>
</gene>
<dbReference type="InterPro" id="IPR055414">
    <property type="entry name" value="LRR_R13L4/SHOC2-like"/>
</dbReference>
<reference evidence="11" key="1">
    <citation type="submission" date="2021-01" db="EMBL/GenBank/DDBJ databases">
        <authorList>
            <consortium name="Genoscope - CEA"/>
            <person name="William W."/>
        </authorList>
    </citation>
    <scope>NUCLEOTIDE SEQUENCE</scope>
</reference>
<dbReference type="EMBL" id="HG994373">
    <property type="protein sequence ID" value="CAF1719588.1"/>
    <property type="molecule type" value="Genomic_DNA"/>
</dbReference>
<dbReference type="PRINTS" id="PR00364">
    <property type="entry name" value="DISEASERSIST"/>
</dbReference>
<dbReference type="PANTHER" id="PTHR33463:SF220">
    <property type="entry name" value="NB-ARC DOMAIN-CONTAINING PROTEIN"/>
    <property type="match status" value="1"/>
</dbReference>
<dbReference type="InterPro" id="IPR002182">
    <property type="entry name" value="NB-ARC"/>
</dbReference>
<evidence type="ECO:0000256" key="4">
    <source>
        <dbReference type="ARBA" id="ARBA00022741"/>
    </source>
</evidence>
<dbReference type="AlphaFoldDB" id="A0A816IUQ8"/>
<keyword evidence="2" id="KW-0433">Leucine-rich repeat</keyword>
<dbReference type="SUPFAM" id="SSF52058">
    <property type="entry name" value="L domain-like"/>
    <property type="match status" value="1"/>
</dbReference>
<sequence>MGSCISLSLSCDQCTNQVFQWLCIRRGYIHNLEENLKALETTMEELQANRDDLSKRAEREEGKGLKRLSQIQVWLTRVDTIKTQVNAIFSAIPVGSQRLSLCGFCSMNLKSRYRYGKRVFLMLKEVENLNSGGDFEVVAEQAQASEVEERSIQPGIVGRDTMLKKAWDYLIEDCVCIMGLHGMGGVGKTTFLTQINNKFRHDGYVRFDIVIWIVVSKDSHTQKIQDEIANKLGMVGAEWNKKDKNQKACDIHNVLKRKTFVLLLDDIWEKVNLSEIGIPFPNTENGCKVIFTTRSQEVCRRMGVNVEMEVQCLAPNDALDLFLKKVGEVTLQSHPDIPYLANMIARKCYGLPLALNVIGETMSCKRTIQEWQHAVNVLTSYAAEFSGMEDEILPILKYSYDNLKDEKVKLCLQYCSLFPEDERIYKDELVNYLIFEGVIDGDQGIEKAENQGHEIIGTLIRASLLIEDERRALYQVYMHDVVREMALWIASDFGKQKDNFIVRGRAGLCETPKVKNWNVVRRMSLMSNKIADLSGIPECLHLTTLLMQKNEALSNISNGFFRFMSKLVVLDLSYNRNLSELPAQISDLVSLQYLNMSKTNIECLPLGFRELKKLRYLNLEFTWNLSSIVGISSLLDLKVLRLRGSGVSLDVSTVEELQVLEQLEILTLGIGYDSGLVQFLSSHRLISCIRDLEISGLQLESSGISFSTTMNNLQYLEFLGCTISEIKIDLTYSPLRNLMSPCFLSLSHVYVQGCKILRELTWLMFAPSLTYIDVEFSEQLEYIISKEKASVGETSGIVPFLKLKFLRLSNVPELKNIYWSSLPFPCLKTIIATGCPNLKRLPLNSKSGLEGEKELIIRYREKEWIEGVEWEDEATKTRFLPSCVKV</sequence>
<evidence type="ECO:0000256" key="3">
    <source>
        <dbReference type="ARBA" id="ARBA00022737"/>
    </source>
</evidence>
<evidence type="ECO:0000256" key="1">
    <source>
        <dbReference type="ARBA" id="ARBA00008894"/>
    </source>
</evidence>
<dbReference type="Proteomes" id="UP001295469">
    <property type="component" value="Chromosome C09"/>
</dbReference>
<feature type="domain" description="Disease resistance R13L4/SHOC-2-like LRR" evidence="10">
    <location>
        <begin position="520"/>
        <end position="809"/>
    </location>
</feature>
<protein>
    <submittedName>
        <fullName evidence="11">(rape) hypothetical protein</fullName>
    </submittedName>
</protein>
<evidence type="ECO:0000259" key="8">
    <source>
        <dbReference type="Pfam" id="PF00931"/>
    </source>
</evidence>
<evidence type="ECO:0000256" key="2">
    <source>
        <dbReference type="ARBA" id="ARBA00022614"/>
    </source>
</evidence>
<keyword evidence="3" id="KW-0677">Repeat</keyword>
<dbReference type="InterPro" id="IPR036388">
    <property type="entry name" value="WH-like_DNA-bd_sf"/>
</dbReference>
<dbReference type="Gene3D" id="3.80.10.10">
    <property type="entry name" value="Ribonuclease Inhibitor"/>
    <property type="match status" value="1"/>
</dbReference>
<proteinExistence type="inferred from homology"/>
<feature type="coiled-coil region" evidence="7">
    <location>
        <begin position="29"/>
        <end position="63"/>
    </location>
</feature>
<dbReference type="InterPro" id="IPR027417">
    <property type="entry name" value="P-loop_NTPase"/>
</dbReference>
<dbReference type="SUPFAM" id="SSF52540">
    <property type="entry name" value="P-loop containing nucleoside triphosphate hydrolases"/>
    <property type="match status" value="1"/>
</dbReference>
<evidence type="ECO:0000259" key="9">
    <source>
        <dbReference type="Pfam" id="PF23559"/>
    </source>
</evidence>
<evidence type="ECO:0000256" key="5">
    <source>
        <dbReference type="ARBA" id="ARBA00022821"/>
    </source>
</evidence>
<dbReference type="GO" id="GO:0043531">
    <property type="term" value="F:ADP binding"/>
    <property type="evidence" value="ECO:0007669"/>
    <property type="project" value="InterPro"/>
</dbReference>
<evidence type="ECO:0000313" key="11">
    <source>
        <dbReference type="EMBL" id="CAF1719588.1"/>
    </source>
</evidence>
<dbReference type="Pfam" id="PF23559">
    <property type="entry name" value="WHD_DRP"/>
    <property type="match status" value="1"/>
</dbReference>
<dbReference type="FunFam" id="1.10.10.10:FF:000322">
    <property type="entry name" value="Probable disease resistance protein At1g63360"/>
    <property type="match status" value="1"/>
</dbReference>
<evidence type="ECO:0000259" key="10">
    <source>
        <dbReference type="Pfam" id="PF23598"/>
    </source>
</evidence>
<dbReference type="InterPro" id="IPR042197">
    <property type="entry name" value="Apaf_helical"/>
</dbReference>
<dbReference type="InterPro" id="IPR032675">
    <property type="entry name" value="LRR_dom_sf"/>
</dbReference>
<keyword evidence="6" id="KW-0067">ATP-binding</keyword>
<feature type="domain" description="Disease resistance protein winged helix" evidence="9">
    <location>
        <begin position="417"/>
        <end position="486"/>
    </location>
</feature>
<dbReference type="Gene3D" id="1.10.10.10">
    <property type="entry name" value="Winged helix-like DNA-binding domain superfamily/Winged helix DNA-binding domain"/>
    <property type="match status" value="1"/>
</dbReference>
<dbReference type="Pfam" id="PF23598">
    <property type="entry name" value="LRR_14"/>
    <property type="match status" value="1"/>
</dbReference>
<dbReference type="FunFam" id="3.40.50.300:FF:001091">
    <property type="entry name" value="Probable disease resistance protein At1g61300"/>
    <property type="match status" value="1"/>
</dbReference>